<evidence type="ECO:0000313" key="2">
    <source>
        <dbReference type="Proteomes" id="UP001595847"/>
    </source>
</evidence>
<evidence type="ECO:0000313" key="1">
    <source>
        <dbReference type="EMBL" id="MFC3996749.1"/>
    </source>
</evidence>
<comment type="caution">
    <text evidence="1">The sequence shown here is derived from an EMBL/GenBank/DDBJ whole genome shotgun (WGS) entry which is preliminary data.</text>
</comment>
<proteinExistence type="predicted"/>
<keyword evidence="2" id="KW-1185">Reference proteome</keyword>
<organism evidence="1 2">
    <name type="scientific">Nocardiopsis sediminis</name>
    <dbReference type="NCBI Taxonomy" id="1778267"/>
    <lineage>
        <taxon>Bacteria</taxon>
        <taxon>Bacillati</taxon>
        <taxon>Actinomycetota</taxon>
        <taxon>Actinomycetes</taxon>
        <taxon>Streptosporangiales</taxon>
        <taxon>Nocardiopsidaceae</taxon>
        <taxon>Nocardiopsis</taxon>
    </lineage>
</organism>
<accession>A0ABV8FMY3</accession>
<sequence length="49" mass="5266">MKTTRLRQKITVGREAGSGRFGAGCNQWRPGAMDHIMPTTPAAAPYCCA</sequence>
<protein>
    <submittedName>
        <fullName evidence="1">Uncharacterized protein</fullName>
    </submittedName>
</protein>
<gene>
    <name evidence="1" type="ORF">ACFOVU_12540</name>
</gene>
<dbReference type="Proteomes" id="UP001595847">
    <property type="component" value="Unassembled WGS sequence"/>
</dbReference>
<reference evidence="2" key="1">
    <citation type="journal article" date="2019" name="Int. J. Syst. Evol. Microbiol.">
        <title>The Global Catalogue of Microorganisms (GCM) 10K type strain sequencing project: providing services to taxonomists for standard genome sequencing and annotation.</title>
        <authorList>
            <consortium name="The Broad Institute Genomics Platform"/>
            <consortium name="The Broad Institute Genome Sequencing Center for Infectious Disease"/>
            <person name="Wu L."/>
            <person name="Ma J."/>
        </authorList>
    </citation>
    <scope>NUCLEOTIDE SEQUENCE [LARGE SCALE GENOMIC DNA]</scope>
    <source>
        <strain evidence="2">TBRC 1826</strain>
    </source>
</reference>
<dbReference type="EMBL" id="JBHSBH010000008">
    <property type="protein sequence ID" value="MFC3996749.1"/>
    <property type="molecule type" value="Genomic_DNA"/>
</dbReference>
<dbReference type="RefSeq" id="WP_378533095.1">
    <property type="nucleotide sequence ID" value="NZ_JBHSBH010000008.1"/>
</dbReference>
<name>A0ABV8FMY3_9ACTN</name>